<evidence type="ECO:0000256" key="6">
    <source>
        <dbReference type="ARBA" id="ARBA00023136"/>
    </source>
</evidence>
<dbReference type="InterPro" id="IPR005115">
    <property type="entry name" value="Gly_transporter"/>
</dbReference>
<keyword evidence="4 7" id="KW-0812">Transmembrane</keyword>
<keyword evidence="10" id="KW-1185">Reference proteome</keyword>
<dbReference type="Proteomes" id="UP000316798">
    <property type="component" value="Chromosome"/>
</dbReference>
<feature type="domain" description="Glycine transporter" evidence="8">
    <location>
        <begin position="95"/>
        <end position="164"/>
    </location>
</feature>
<dbReference type="KEGG" id="rhf:EUB48_11255"/>
<evidence type="ECO:0000256" key="1">
    <source>
        <dbReference type="ARBA" id="ARBA00004651"/>
    </source>
</evidence>
<feature type="transmembrane region" description="Helical" evidence="7">
    <location>
        <begin position="121"/>
        <end position="140"/>
    </location>
</feature>
<evidence type="ECO:0000259" key="8">
    <source>
        <dbReference type="Pfam" id="PF03458"/>
    </source>
</evidence>
<keyword evidence="5 7" id="KW-1133">Transmembrane helix</keyword>
<dbReference type="PANTHER" id="PTHR30506:SF3">
    <property type="entry name" value="UPF0126 INNER MEMBRANE PROTEIN YADS-RELATED"/>
    <property type="match status" value="1"/>
</dbReference>
<gene>
    <name evidence="9" type="ORF">EUB48_11255</name>
</gene>
<feature type="transmembrane region" description="Helical" evidence="7">
    <location>
        <begin position="95"/>
        <end position="115"/>
    </location>
</feature>
<feature type="transmembrane region" description="Helical" evidence="7">
    <location>
        <begin position="33"/>
        <end position="58"/>
    </location>
</feature>
<evidence type="ECO:0000256" key="2">
    <source>
        <dbReference type="ARBA" id="ARBA00008193"/>
    </source>
</evidence>
<dbReference type="PANTHER" id="PTHR30506">
    <property type="entry name" value="INNER MEMBRANE PROTEIN"/>
    <property type="match status" value="1"/>
</dbReference>
<keyword evidence="3" id="KW-1003">Cell membrane</keyword>
<accession>A0A515DH68</accession>
<dbReference type="GO" id="GO:0005886">
    <property type="term" value="C:plasma membrane"/>
    <property type="evidence" value="ECO:0007669"/>
    <property type="project" value="UniProtKB-SubCell"/>
</dbReference>
<dbReference type="AlphaFoldDB" id="A0A515DH68"/>
<comment type="similarity">
    <text evidence="2">Belongs to the UPF0126 family.</text>
</comment>
<reference evidence="9 10" key="1">
    <citation type="submission" date="2019-01" db="EMBL/GenBank/DDBJ databases">
        <title>Genomic insights into a novel species Rhodoferax sp.</title>
        <authorList>
            <person name="Jin L."/>
        </authorList>
    </citation>
    <scope>NUCLEOTIDE SEQUENCE [LARGE SCALE GENOMIC DNA]</scope>
    <source>
        <strain evidence="9 10">CHu59-6-5</strain>
    </source>
</reference>
<evidence type="ECO:0000313" key="10">
    <source>
        <dbReference type="Proteomes" id="UP000316798"/>
    </source>
</evidence>
<evidence type="ECO:0000313" key="9">
    <source>
        <dbReference type="EMBL" id="QDL39763.1"/>
    </source>
</evidence>
<feature type="transmembrane region" description="Helical" evidence="7">
    <location>
        <begin position="64"/>
        <end position="83"/>
    </location>
</feature>
<dbReference type="EMBL" id="CP035503">
    <property type="protein sequence ID" value="QDL39763.1"/>
    <property type="molecule type" value="Genomic_DNA"/>
</dbReference>
<keyword evidence="6 7" id="KW-0472">Membrane</keyword>
<protein>
    <submittedName>
        <fullName evidence="9">Trimeric intracellular cation channel family protein</fullName>
    </submittedName>
</protein>
<dbReference type="Pfam" id="PF03458">
    <property type="entry name" value="Gly_transporter"/>
    <property type="match status" value="2"/>
</dbReference>
<evidence type="ECO:0000256" key="3">
    <source>
        <dbReference type="ARBA" id="ARBA00022475"/>
    </source>
</evidence>
<comment type="subcellular location">
    <subcellularLocation>
        <location evidence="1">Cell membrane</location>
        <topology evidence="1">Multi-pass membrane protein</topology>
    </subcellularLocation>
</comment>
<dbReference type="OrthoDB" id="9791874at2"/>
<sequence>MNDHRLFTILDLAGTFAFAISGAVAAKQRNLDLFGIVVIAYSVACGGGIVRDLCIGAIPPAGLANWRYLMVALVAVLVTLGAYSQVQRLNQPVLLFDAVGLGLFAVSGAQKALLYGHNAEVAILLGTTTAVGGGVIRDVLLTRVPVILQREIYASAALAGAVIEVGARTLGWATDWSPWLAMAVCIGLRYLSLQYHWHLPTYADSRIEKEPPVQ</sequence>
<proteinExistence type="inferred from homology"/>
<evidence type="ECO:0000256" key="7">
    <source>
        <dbReference type="SAM" id="Phobius"/>
    </source>
</evidence>
<feature type="transmembrane region" description="Helical" evidence="7">
    <location>
        <begin position="6"/>
        <end position="26"/>
    </location>
</feature>
<feature type="domain" description="Glycine transporter" evidence="8">
    <location>
        <begin position="9"/>
        <end position="82"/>
    </location>
</feature>
<evidence type="ECO:0000256" key="4">
    <source>
        <dbReference type="ARBA" id="ARBA00022692"/>
    </source>
</evidence>
<evidence type="ECO:0000256" key="5">
    <source>
        <dbReference type="ARBA" id="ARBA00022989"/>
    </source>
</evidence>
<name>A0A515DH68_9BURK</name>
<organism evidence="9 10">
    <name type="scientific">Rhodoferax sediminis</name>
    <dbReference type="NCBI Taxonomy" id="2509614"/>
    <lineage>
        <taxon>Bacteria</taxon>
        <taxon>Pseudomonadati</taxon>
        <taxon>Pseudomonadota</taxon>
        <taxon>Betaproteobacteria</taxon>
        <taxon>Burkholderiales</taxon>
        <taxon>Comamonadaceae</taxon>
        <taxon>Rhodoferax</taxon>
    </lineage>
</organism>